<accession>A0AC35F0R0</accession>
<proteinExistence type="predicted"/>
<reference evidence="2" key="1">
    <citation type="submission" date="2022-11" db="UniProtKB">
        <authorList>
            <consortium name="WormBaseParasite"/>
        </authorList>
    </citation>
    <scope>IDENTIFICATION</scope>
</reference>
<dbReference type="Proteomes" id="UP000887580">
    <property type="component" value="Unplaced"/>
</dbReference>
<evidence type="ECO:0000313" key="1">
    <source>
        <dbReference type="Proteomes" id="UP000887580"/>
    </source>
</evidence>
<dbReference type="WBParaSite" id="PS1159_v2.g1201.t1">
    <property type="protein sequence ID" value="PS1159_v2.g1201.t1"/>
    <property type="gene ID" value="PS1159_v2.g1201"/>
</dbReference>
<evidence type="ECO:0000313" key="2">
    <source>
        <dbReference type="WBParaSite" id="PS1159_v2.g1201.t1"/>
    </source>
</evidence>
<name>A0AC35F0R0_9BILA</name>
<sequence length="160" mass="18387">MLNLNSLRQLIGAVYDELPNIPIALRADAVPSPESLTQKFLESFAQKEDGQDLLFRYKLGIYQIRDLNSQAFRYANQTSTRMSAVQQSVTEHWETVTNLQENLTKLPQLSKQLDEINRSVTELERFMAQTQIAFLSLEALDDQIKDLKVRRQLPSLMDVS</sequence>
<protein>
    <submittedName>
        <fullName evidence="2">Uncharacterized protein</fullName>
    </submittedName>
</protein>
<organism evidence="1 2">
    <name type="scientific">Panagrolaimus sp. PS1159</name>
    <dbReference type="NCBI Taxonomy" id="55785"/>
    <lineage>
        <taxon>Eukaryota</taxon>
        <taxon>Metazoa</taxon>
        <taxon>Ecdysozoa</taxon>
        <taxon>Nematoda</taxon>
        <taxon>Chromadorea</taxon>
        <taxon>Rhabditida</taxon>
        <taxon>Tylenchina</taxon>
        <taxon>Panagrolaimomorpha</taxon>
        <taxon>Panagrolaimoidea</taxon>
        <taxon>Panagrolaimidae</taxon>
        <taxon>Panagrolaimus</taxon>
    </lineage>
</organism>